<dbReference type="SUPFAM" id="SSF56112">
    <property type="entry name" value="Protein kinase-like (PK-like)"/>
    <property type="match status" value="1"/>
</dbReference>
<evidence type="ECO:0000313" key="2">
    <source>
        <dbReference type="EMBL" id="MBD7979149.1"/>
    </source>
</evidence>
<dbReference type="EMBL" id="JACSQF010000001">
    <property type="protein sequence ID" value="MBD7979149.1"/>
    <property type="molecule type" value="Genomic_DNA"/>
</dbReference>
<evidence type="ECO:0000259" key="1">
    <source>
        <dbReference type="Pfam" id="PF01636"/>
    </source>
</evidence>
<sequence length="560" mass="57536">MGVEGLLLAHGVVDAGVAGVVDAGVDGVAGSRSTALARTAEGADVVPKTVSSVPVASLHGPLGSPQRAPLPDARLLGLLDTWLPAQRWYPVKGLTVHHVPWLSFALTDRCALHLLRVVGEGVDLVIQVPLVLTPAGRLAASGEPASPDAGSGAGSPARTPLPGLVGFVPGPPARPGDPLDAPLAVHDGATHPDLWAAVLGALEPAEGAGAGVPCEHPDLTGARAVGGEQSNSSVILPGVAGGSILKILRTVAIGQHPDVVVPDALARVGWTGVPRPLGWVEASWDAVDVPGRPAGTGSGPGSASGQTAATARTAHLAILSELVTDAQDGFELACAYASQDRSFADLAADLGATLASMHGALRAALPTGPPLEAGWLLGDLRRRAREACAGSAPLARRAPLVEAFLDQVAERLARDDAPPPLLQAIHGDMHLGQALHARGDGWKILDFEGEPLRPVSERTRPDLPLRDVAGIVRSLDYAAAVGGARSPRWTTTARTAFVEGYRRAVGEDDGTAGLSVATTEALLRALVLDKALYEVVYESRNRPAWEPIPLTAVDRLLGGR</sequence>
<evidence type="ECO:0000313" key="3">
    <source>
        <dbReference type="Proteomes" id="UP000655570"/>
    </source>
</evidence>
<accession>A0ABR8TTP8</accession>
<keyword evidence="3" id="KW-1185">Reference proteome</keyword>
<name>A0ABR8TTP8_9CELL</name>
<comment type="caution">
    <text evidence="2">The sequence shown here is derived from an EMBL/GenBank/DDBJ whole genome shotgun (WGS) entry which is preliminary data.</text>
</comment>
<dbReference type="Pfam" id="PF01636">
    <property type="entry name" value="APH"/>
    <property type="match status" value="1"/>
</dbReference>
<gene>
    <name evidence="2" type="ORF">H9641_00235</name>
</gene>
<protein>
    <submittedName>
        <fullName evidence="2">Phosphotransferase</fullName>
    </submittedName>
</protein>
<dbReference type="InterPro" id="IPR011009">
    <property type="entry name" value="Kinase-like_dom_sf"/>
</dbReference>
<dbReference type="Proteomes" id="UP000655570">
    <property type="component" value="Unassembled WGS sequence"/>
</dbReference>
<proteinExistence type="predicted"/>
<reference evidence="2 3" key="1">
    <citation type="submission" date="2020-08" db="EMBL/GenBank/DDBJ databases">
        <title>A Genomic Blueprint of the Chicken Gut Microbiome.</title>
        <authorList>
            <person name="Gilroy R."/>
            <person name="Ravi A."/>
            <person name="Getino M."/>
            <person name="Pursley I."/>
            <person name="Horton D.L."/>
            <person name="Alikhan N.-F."/>
            <person name="Baker D."/>
            <person name="Gharbi K."/>
            <person name="Hall N."/>
            <person name="Watson M."/>
            <person name="Adriaenssens E.M."/>
            <person name="Foster-Nyarko E."/>
            <person name="Jarju S."/>
            <person name="Secka A."/>
            <person name="Antonio M."/>
            <person name="Oren A."/>
            <person name="Chaudhuri R."/>
            <person name="La Ragione R.M."/>
            <person name="Hildebrand F."/>
            <person name="Pallen M.J."/>
        </authorList>
    </citation>
    <scope>NUCLEOTIDE SEQUENCE [LARGE SCALE GENOMIC DNA]</scope>
    <source>
        <strain evidence="2 3">Sa2CUA9</strain>
    </source>
</reference>
<dbReference type="InterPro" id="IPR002575">
    <property type="entry name" value="Aminoglycoside_PTrfase"/>
</dbReference>
<organism evidence="2 3">
    <name type="scientific">Oerskovia merdavium</name>
    <dbReference type="NCBI Taxonomy" id="2762227"/>
    <lineage>
        <taxon>Bacteria</taxon>
        <taxon>Bacillati</taxon>
        <taxon>Actinomycetota</taxon>
        <taxon>Actinomycetes</taxon>
        <taxon>Micrococcales</taxon>
        <taxon>Cellulomonadaceae</taxon>
        <taxon>Oerskovia</taxon>
    </lineage>
</organism>
<feature type="domain" description="Aminoglycoside phosphotransferase" evidence="1">
    <location>
        <begin position="345"/>
        <end position="504"/>
    </location>
</feature>
<dbReference type="Gene3D" id="3.90.1200.10">
    <property type="match status" value="1"/>
</dbReference>